<dbReference type="STRING" id="40148.A0A0D9ZGK4"/>
<dbReference type="Gramene" id="OGLUM04G00990.1">
    <property type="protein sequence ID" value="OGLUM04G00990.1"/>
    <property type="gene ID" value="OGLUM04G00990"/>
</dbReference>
<evidence type="ECO:0008006" key="11">
    <source>
        <dbReference type="Google" id="ProtNLM"/>
    </source>
</evidence>
<evidence type="ECO:0000313" key="9">
    <source>
        <dbReference type="EnsemblPlants" id="OGLUM04G00990.1"/>
    </source>
</evidence>
<dbReference type="HOGENOM" id="CLU_000288_18_3_1"/>
<evidence type="ECO:0000256" key="2">
    <source>
        <dbReference type="ARBA" id="ARBA00009592"/>
    </source>
</evidence>
<dbReference type="SUPFAM" id="SSF52058">
    <property type="entry name" value="L domain-like"/>
    <property type="match status" value="2"/>
</dbReference>
<dbReference type="Proteomes" id="UP000026961">
    <property type="component" value="Chromosome 4"/>
</dbReference>
<keyword evidence="3" id="KW-1003">Cell membrane</keyword>
<proteinExistence type="inferred from homology"/>
<dbReference type="Pfam" id="PF00560">
    <property type="entry name" value="LRR_1"/>
    <property type="match status" value="6"/>
</dbReference>
<keyword evidence="4" id="KW-0433">Leucine-rich repeat</keyword>
<dbReference type="PANTHER" id="PTHR48062:SF51">
    <property type="entry name" value="LRR RECEPTOR-LIKE SERINE_THREONINE-PROTEIN KINASE ERL1"/>
    <property type="match status" value="1"/>
</dbReference>
<evidence type="ECO:0000256" key="3">
    <source>
        <dbReference type="ARBA" id="ARBA00022475"/>
    </source>
</evidence>
<dbReference type="eggNOG" id="KOG0619">
    <property type="taxonomic scope" value="Eukaryota"/>
</dbReference>
<evidence type="ECO:0000256" key="6">
    <source>
        <dbReference type="ARBA" id="ARBA00023136"/>
    </source>
</evidence>
<feature type="transmembrane region" description="Helical" evidence="7">
    <location>
        <begin position="792"/>
        <end position="815"/>
    </location>
</feature>
<comment type="similarity">
    <text evidence="2">Belongs to the RLP family.</text>
</comment>
<dbReference type="EnsemblPlants" id="OGLUM04G00990.1">
    <property type="protein sequence ID" value="OGLUM04G00990.1"/>
    <property type="gene ID" value="OGLUM04G00990"/>
</dbReference>
<dbReference type="PROSITE" id="PS51450">
    <property type="entry name" value="LRR"/>
    <property type="match status" value="1"/>
</dbReference>
<feature type="chain" id="PRO_5002352585" description="Leucine-rich repeat-containing N-terminal plant-type domain-containing protein" evidence="8">
    <location>
        <begin position="24"/>
        <end position="840"/>
    </location>
</feature>
<evidence type="ECO:0000256" key="5">
    <source>
        <dbReference type="ARBA" id="ARBA00022737"/>
    </source>
</evidence>
<reference evidence="9" key="2">
    <citation type="submission" date="2018-05" db="EMBL/GenBank/DDBJ databases">
        <title>OgluRS3 (Oryza glumaepatula Reference Sequence Version 3).</title>
        <authorList>
            <person name="Zhang J."/>
            <person name="Kudrna D."/>
            <person name="Lee S."/>
            <person name="Talag J."/>
            <person name="Welchert J."/>
            <person name="Wing R.A."/>
        </authorList>
    </citation>
    <scope>NUCLEOTIDE SEQUENCE [LARGE SCALE GENOMIC DNA]</scope>
</reference>
<name>A0A0D9ZGK4_9ORYZ</name>
<keyword evidence="6 7" id="KW-0472">Membrane</keyword>
<dbReference type="InterPro" id="IPR001611">
    <property type="entry name" value="Leu-rich_rpt"/>
</dbReference>
<evidence type="ECO:0000256" key="8">
    <source>
        <dbReference type="SAM" id="SignalP"/>
    </source>
</evidence>
<dbReference type="FunFam" id="3.80.10.10:FF:000213">
    <property type="entry name" value="Tyrosine-sulfated glycopeptide receptor 1"/>
    <property type="match status" value="1"/>
</dbReference>
<keyword evidence="7" id="KW-0812">Transmembrane</keyword>
<dbReference type="InterPro" id="IPR003591">
    <property type="entry name" value="Leu-rich_rpt_typical-subtyp"/>
</dbReference>
<dbReference type="InterPro" id="IPR032675">
    <property type="entry name" value="LRR_dom_sf"/>
</dbReference>
<organism evidence="9">
    <name type="scientific">Oryza glumipatula</name>
    <dbReference type="NCBI Taxonomy" id="40148"/>
    <lineage>
        <taxon>Eukaryota</taxon>
        <taxon>Viridiplantae</taxon>
        <taxon>Streptophyta</taxon>
        <taxon>Embryophyta</taxon>
        <taxon>Tracheophyta</taxon>
        <taxon>Spermatophyta</taxon>
        <taxon>Magnoliopsida</taxon>
        <taxon>Liliopsida</taxon>
        <taxon>Poales</taxon>
        <taxon>Poaceae</taxon>
        <taxon>BOP clade</taxon>
        <taxon>Oryzoideae</taxon>
        <taxon>Oryzeae</taxon>
        <taxon>Oryzinae</taxon>
        <taxon>Oryza</taxon>
    </lineage>
</organism>
<evidence type="ECO:0000313" key="10">
    <source>
        <dbReference type="Proteomes" id="UP000026961"/>
    </source>
</evidence>
<sequence>MDRRRRPRTPLLTALLLVSLAAAAATLSQGCDGGERRALLRSIKPLFVGGEFGYGDAWNESTDCCGWEGVVCGGGGGGHRVVSLSLVKAGIAGAVDGAVFAAFTALRELDLSSNGITAFSLPSAGGEHAFQKLSKLSLLHNSLTDEGVAALVINLNTLLELYLGRNQLLTTSWISNLMSLRAVDLSQNFLHGYNGISSPLFVCIQGNLYHFCGTKFSSNICVLVLSNYDIDLYLFTMIYTGICNLHQLEYLHLGVNMLHGTINSCLGKLHQLKYLNMERNFLTGEIAPNLLINLTKLETIHLGVNNLTGTFMLSWLANSSNLVDVVLSHNYNLKIETELVRWTPLFQLVYLNLSNCVINRRSDGVVPTFLSTQLSLFGIDLSHCSLQGRIPPWLFYNLSDFVLLNGNRMDLIDMDGLGGNMTSLVQVLDLSENKILMSILTNFGSIFQFLDYCDMSSNRLYGGIPSLVEATSLEVLDLSSNNLSEEILPTLIGNLSILKSLLLSNNDLTRPMPPFHWNLGSLEHLSLENNRFSGRLSKLLSNSSKLKTLNVRNNHLSGIIPDGLLSFQQLGVILLGGNDFHGPIPLDLCFNNYLHFVDLSNNQFSGEIPNCFYNDFWTDLPMYFNDDPFSGNITERMSVDFTTKGENLTYMGEPLVLMTGIDLSMNQLSGTIPPPLGFLRQLKSLNLSHNQLVGPIPETFMYMQDMERLDLSYNHLNGSLPMQLANLSFLCSFNVAYNNLSGEIPFEQQLGTFDESAFEGNDNLCGEIINKNCSSVLHQNQGGVFDAIDTPLVFWSFVFGCFALGFWGTVALLIWDEGCRRRLCDLMDALMFKVGWEFVP</sequence>
<keyword evidence="5" id="KW-0677">Repeat</keyword>
<evidence type="ECO:0000256" key="7">
    <source>
        <dbReference type="SAM" id="Phobius"/>
    </source>
</evidence>
<keyword evidence="8" id="KW-0732">Signal</keyword>
<dbReference type="SMART" id="SM00369">
    <property type="entry name" value="LRR_TYP"/>
    <property type="match status" value="7"/>
</dbReference>
<feature type="signal peptide" evidence="8">
    <location>
        <begin position="1"/>
        <end position="23"/>
    </location>
</feature>
<keyword evidence="10" id="KW-1185">Reference proteome</keyword>
<dbReference type="InterPro" id="IPR051502">
    <property type="entry name" value="RLP_Defense_Trigger"/>
</dbReference>
<dbReference type="AlphaFoldDB" id="A0A0D9ZGK4"/>
<evidence type="ECO:0000256" key="1">
    <source>
        <dbReference type="ARBA" id="ARBA00004236"/>
    </source>
</evidence>
<dbReference type="GO" id="GO:0005886">
    <property type="term" value="C:plasma membrane"/>
    <property type="evidence" value="ECO:0007669"/>
    <property type="project" value="UniProtKB-SubCell"/>
</dbReference>
<dbReference type="PROSITE" id="PS51257">
    <property type="entry name" value="PROKAR_LIPOPROTEIN"/>
    <property type="match status" value="1"/>
</dbReference>
<dbReference type="PANTHER" id="PTHR48062">
    <property type="entry name" value="RECEPTOR-LIKE PROTEIN 14"/>
    <property type="match status" value="1"/>
</dbReference>
<evidence type="ECO:0000256" key="4">
    <source>
        <dbReference type="ARBA" id="ARBA00022614"/>
    </source>
</evidence>
<reference evidence="9" key="1">
    <citation type="submission" date="2015-04" db="UniProtKB">
        <authorList>
            <consortium name="EnsemblPlants"/>
        </authorList>
    </citation>
    <scope>IDENTIFICATION</scope>
</reference>
<protein>
    <recommendedName>
        <fullName evidence="11">Leucine-rich repeat-containing N-terminal plant-type domain-containing protein</fullName>
    </recommendedName>
</protein>
<accession>A0A0D9ZGK4</accession>
<dbReference type="Gene3D" id="3.80.10.10">
    <property type="entry name" value="Ribonuclease Inhibitor"/>
    <property type="match status" value="2"/>
</dbReference>
<dbReference type="PRINTS" id="PR00019">
    <property type="entry name" value="LEURICHRPT"/>
</dbReference>
<keyword evidence="7" id="KW-1133">Transmembrane helix</keyword>
<comment type="subcellular location">
    <subcellularLocation>
        <location evidence="1">Cell membrane</location>
    </subcellularLocation>
</comment>